<dbReference type="GO" id="GO:0003676">
    <property type="term" value="F:nucleic acid binding"/>
    <property type="evidence" value="ECO:0007669"/>
    <property type="project" value="InterPro"/>
</dbReference>
<dbReference type="SUPFAM" id="SSF53098">
    <property type="entry name" value="Ribonuclease H-like"/>
    <property type="match status" value="1"/>
</dbReference>
<dbReference type="AlphaFoldDB" id="A0AAV7K492"/>
<evidence type="ECO:0000313" key="2">
    <source>
        <dbReference type="EMBL" id="KAI6656013.1"/>
    </source>
</evidence>
<gene>
    <name evidence="2" type="ORF">LOD99_1747</name>
</gene>
<evidence type="ECO:0000313" key="3">
    <source>
        <dbReference type="Proteomes" id="UP001165289"/>
    </source>
</evidence>
<dbReference type="Gene3D" id="3.30.420.10">
    <property type="entry name" value="Ribonuclease H-like superfamily/Ribonuclease H"/>
    <property type="match status" value="1"/>
</dbReference>
<dbReference type="InterPro" id="IPR050951">
    <property type="entry name" value="Retrovirus_Pol_polyprotein"/>
</dbReference>
<dbReference type="EMBL" id="JAKMXF010000166">
    <property type="protein sequence ID" value="KAI6656013.1"/>
    <property type="molecule type" value="Genomic_DNA"/>
</dbReference>
<sequence>MISQFGNEMSVGEMLEQAEEISTDCCIPINVTSPVNMTRNSTEHVDYLSHIQSFSTKIFQEFNRNLRIDNRSTRAYHQMANGLVEVHNKILKMKLNKMGRQTSKEWSILLKSAVLSMNSTKKRSTGQTPFKIMWGRESQFIEEEEVFARLDLDNLDDLDDPSLDTLVLEEERFNIYDSASQSIASEQLKQKSQYDKKVTGNRKPIVKGDMFMFTNIPKMKKMPNTKKQPKYLVPHMSSGTKAEKTIKTRFRRCRHQKSAYIDREGLWVFLRIFIGPSQQSKGYFRCHIQNGTYLTCVHKVLHEMFHQNHKYVPNTFLFTFLKDISEYDMKRQIRETLLCWSHIFYPKFGDLLAAKYTESVHTQSPSNISIL</sequence>
<feature type="domain" description="Integrase catalytic" evidence="1">
    <location>
        <begin position="54"/>
        <end position="137"/>
    </location>
</feature>
<dbReference type="PANTHER" id="PTHR37984:SF5">
    <property type="entry name" value="PROTEIN NYNRIN-LIKE"/>
    <property type="match status" value="1"/>
</dbReference>
<dbReference type="GO" id="GO:0015074">
    <property type="term" value="P:DNA integration"/>
    <property type="evidence" value="ECO:0007669"/>
    <property type="project" value="InterPro"/>
</dbReference>
<proteinExistence type="predicted"/>
<dbReference type="PANTHER" id="PTHR37984">
    <property type="entry name" value="PROTEIN CBG26694"/>
    <property type="match status" value="1"/>
</dbReference>
<evidence type="ECO:0000259" key="1">
    <source>
        <dbReference type="PROSITE" id="PS50994"/>
    </source>
</evidence>
<accession>A0AAV7K492</accession>
<keyword evidence="3" id="KW-1185">Reference proteome</keyword>
<dbReference type="PROSITE" id="PS50994">
    <property type="entry name" value="INTEGRASE"/>
    <property type="match status" value="1"/>
</dbReference>
<comment type="caution">
    <text evidence="2">The sequence shown here is derived from an EMBL/GenBank/DDBJ whole genome shotgun (WGS) entry which is preliminary data.</text>
</comment>
<protein>
    <submittedName>
        <fullName evidence="2">Gypsy retrotransposon integrase-like protein 1</fullName>
    </submittedName>
</protein>
<dbReference type="InterPro" id="IPR012337">
    <property type="entry name" value="RNaseH-like_sf"/>
</dbReference>
<reference evidence="2 3" key="1">
    <citation type="journal article" date="2023" name="BMC Biol.">
        <title>The compact genome of the sponge Oopsacas minuta (Hexactinellida) is lacking key metazoan core genes.</title>
        <authorList>
            <person name="Santini S."/>
            <person name="Schenkelaars Q."/>
            <person name="Jourda C."/>
            <person name="Duchesne M."/>
            <person name="Belahbib H."/>
            <person name="Rocher C."/>
            <person name="Selva M."/>
            <person name="Riesgo A."/>
            <person name="Vervoort M."/>
            <person name="Leys S.P."/>
            <person name="Kodjabachian L."/>
            <person name="Le Bivic A."/>
            <person name="Borchiellini C."/>
            <person name="Claverie J.M."/>
            <person name="Renard E."/>
        </authorList>
    </citation>
    <scope>NUCLEOTIDE SEQUENCE [LARGE SCALE GENOMIC DNA]</scope>
    <source>
        <strain evidence="2">SPO-2</strain>
    </source>
</reference>
<organism evidence="2 3">
    <name type="scientific">Oopsacas minuta</name>
    <dbReference type="NCBI Taxonomy" id="111878"/>
    <lineage>
        <taxon>Eukaryota</taxon>
        <taxon>Metazoa</taxon>
        <taxon>Porifera</taxon>
        <taxon>Hexactinellida</taxon>
        <taxon>Hexasterophora</taxon>
        <taxon>Lyssacinosida</taxon>
        <taxon>Leucopsacidae</taxon>
        <taxon>Oopsacas</taxon>
    </lineage>
</organism>
<dbReference type="Proteomes" id="UP001165289">
    <property type="component" value="Unassembled WGS sequence"/>
</dbReference>
<dbReference type="InterPro" id="IPR001584">
    <property type="entry name" value="Integrase_cat-core"/>
</dbReference>
<name>A0AAV7K492_9METZ</name>
<dbReference type="InterPro" id="IPR036397">
    <property type="entry name" value="RNaseH_sf"/>
</dbReference>